<name>A0A2D4GIE3_MICCO</name>
<protein>
    <submittedName>
        <fullName evidence="1">Uncharacterized protein</fullName>
    </submittedName>
</protein>
<reference evidence="1" key="1">
    <citation type="submission" date="2017-07" db="EMBL/GenBank/DDBJ databases">
        <authorList>
            <person name="Mikheyev A."/>
            <person name="Grau M."/>
        </authorList>
    </citation>
    <scope>NUCLEOTIDE SEQUENCE</scope>
    <source>
        <tissue evidence="1">Venom_gland</tissue>
    </source>
</reference>
<accession>A0A2D4GIE3</accession>
<evidence type="ECO:0000313" key="1">
    <source>
        <dbReference type="EMBL" id="LAA59520.1"/>
    </source>
</evidence>
<reference evidence="1" key="2">
    <citation type="submission" date="2017-11" db="EMBL/GenBank/DDBJ databases">
        <title>Coralsnake Venomics: Analyses of Venom Gland Transcriptomes and Proteomes of Six Brazilian Taxa.</title>
        <authorList>
            <person name="Aird S.D."/>
            <person name="Jorge da Silva N."/>
            <person name="Qiu L."/>
            <person name="Villar-Briones A."/>
            <person name="Aparecida-Saddi V."/>
            <person name="Campos-Telles M.P."/>
            <person name="Grau M."/>
            <person name="Mikheyev A.S."/>
        </authorList>
    </citation>
    <scope>NUCLEOTIDE SEQUENCE</scope>
    <source>
        <tissue evidence="1">Venom_gland</tissue>
    </source>
</reference>
<dbReference type="EMBL" id="IACJ01138377">
    <property type="protein sequence ID" value="LAA59520.1"/>
    <property type="molecule type" value="Transcribed_RNA"/>
</dbReference>
<proteinExistence type="predicted"/>
<sequence length="119" mass="13515">MADTKWRHFVPPELAPDESGWMGRVMMAWESGEESRVGIGRRHLRTLVARKEKAGAGEIRHAERRSDVCQTCSSLSCPDFASPQTKQPKHLRVSYCWTVAEFGRTSETRRPVPTLETNC</sequence>
<dbReference type="AlphaFoldDB" id="A0A2D4GIE3"/>
<organism evidence="1">
    <name type="scientific">Micrurus corallinus</name>
    <name type="common">Brazilian coral snake</name>
    <dbReference type="NCBI Taxonomy" id="54390"/>
    <lineage>
        <taxon>Eukaryota</taxon>
        <taxon>Metazoa</taxon>
        <taxon>Chordata</taxon>
        <taxon>Craniata</taxon>
        <taxon>Vertebrata</taxon>
        <taxon>Euteleostomi</taxon>
        <taxon>Lepidosauria</taxon>
        <taxon>Squamata</taxon>
        <taxon>Bifurcata</taxon>
        <taxon>Unidentata</taxon>
        <taxon>Episquamata</taxon>
        <taxon>Toxicofera</taxon>
        <taxon>Serpentes</taxon>
        <taxon>Colubroidea</taxon>
        <taxon>Elapidae</taxon>
        <taxon>Elapinae</taxon>
        <taxon>Micrurus</taxon>
    </lineage>
</organism>